<dbReference type="InterPro" id="IPR003197">
    <property type="entry name" value="QCR7"/>
</dbReference>
<protein>
    <recommendedName>
        <fullName evidence="12">Cytochrome b-c1 complex subunit 7</fullName>
    </recommendedName>
</protein>
<evidence type="ECO:0000313" key="10">
    <source>
        <dbReference type="EMBL" id="KAL3822292.1"/>
    </source>
</evidence>
<dbReference type="Proteomes" id="UP001530377">
    <property type="component" value="Unassembled WGS sequence"/>
</dbReference>
<evidence type="ECO:0000256" key="3">
    <source>
        <dbReference type="ARBA" id="ARBA00022448"/>
    </source>
</evidence>
<dbReference type="Gene3D" id="1.10.1090.10">
    <property type="entry name" value="Cytochrome b-c1 complex subunit 7"/>
    <property type="match status" value="1"/>
</dbReference>
<evidence type="ECO:0000313" key="11">
    <source>
        <dbReference type="Proteomes" id="UP001530377"/>
    </source>
</evidence>
<organism evidence="10 11">
    <name type="scientific">Cyclostephanos tholiformis</name>
    <dbReference type="NCBI Taxonomy" id="382380"/>
    <lineage>
        <taxon>Eukaryota</taxon>
        <taxon>Sar</taxon>
        <taxon>Stramenopiles</taxon>
        <taxon>Ochrophyta</taxon>
        <taxon>Bacillariophyta</taxon>
        <taxon>Coscinodiscophyceae</taxon>
        <taxon>Thalassiosirophycidae</taxon>
        <taxon>Stephanodiscales</taxon>
        <taxon>Stephanodiscaceae</taxon>
        <taxon>Cyclostephanos</taxon>
    </lineage>
</organism>
<dbReference type="EMBL" id="JALLPB020000070">
    <property type="protein sequence ID" value="KAL3822292.1"/>
    <property type="molecule type" value="Genomic_DNA"/>
</dbReference>
<evidence type="ECO:0000256" key="2">
    <source>
        <dbReference type="ARBA" id="ARBA00008554"/>
    </source>
</evidence>
<keyword evidence="3" id="KW-0813">Transport</keyword>
<evidence type="ECO:0000256" key="9">
    <source>
        <dbReference type="SAM" id="MobiDB-lite"/>
    </source>
</evidence>
<keyword evidence="5" id="KW-0999">Mitochondrion inner membrane</keyword>
<evidence type="ECO:0000256" key="4">
    <source>
        <dbReference type="ARBA" id="ARBA00022660"/>
    </source>
</evidence>
<name>A0ABD3SD89_9STRA</name>
<keyword evidence="11" id="KW-1185">Reference proteome</keyword>
<feature type="region of interest" description="Disordered" evidence="9">
    <location>
        <begin position="1"/>
        <end position="21"/>
    </location>
</feature>
<reference evidence="10 11" key="1">
    <citation type="submission" date="2024-10" db="EMBL/GenBank/DDBJ databases">
        <title>Updated reference genomes for cyclostephanoid diatoms.</title>
        <authorList>
            <person name="Roberts W.R."/>
            <person name="Alverson A.J."/>
        </authorList>
    </citation>
    <scope>NUCLEOTIDE SEQUENCE [LARGE SCALE GENOMIC DNA]</scope>
    <source>
        <strain evidence="10 11">AJA228-03</strain>
    </source>
</reference>
<keyword evidence="6" id="KW-0249">Electron transport</keyword>
<sequence length="141" mass="16220">MCGTLLGTKNKPHSSPPPHRTGHRVIMALRMVYDKAMGVASKQYKIVLGKQLAQYGLRYEDLLNEDEKEVKEALELADPEVLTARTRRLKRAIDLSYKRKGLQDYAPNMELDLFKSEIYPDIEKIRARDQEYAQLNAQSKV</sequence>
<comment type="caution">
    <text evidence="10">The sequence shown here is derived from an EMBL/GenBank/DDBJ whole genome shotgun (WGS) entry which is preliminary data.</text>
</comment>
<gene>
    <name evidence="10" type="ORF">ACHAXA_005925</name>
</gene>
<dbReference type="GO" id="GO:0005743">
    <property type="term" value="C:mitochondrial inner membrane"/>
    <property type="evidence" value="ECO:0007669"/>
    <property type="project" value="UniProtKB-SubCell"/>
</dbReference>
<dbReference type="InterPro" id="IPR036544">
    <property type="entry name" value="QCR7_sf"/>
</dbReference>
<dbReference type="PANTHER" id="PTHR12022">
    <property type="entry name" value="UBIQUINOL-CYTOCHROME C REDUCTASE COMPLEX 14 KD PROTEIN"/>
    <property type="match status" value="1"/>
</dbReference>
<comment type="similarity">
    <text evidence="2">Belongs to the UQCRB/QCR7 family.</text>
</comment>
<keyword evidence="4" id="KW-0679">Respiratory chain</keyword>
<dbReference type="Pfam" id="PF02271">
    <property type="entry name" value="UCR_14kD"/>
    <property type="match status" value="1"/>
</dbReference>
<accession>A0ABD3SD89</accession>
<evidence type="ECO:0000256" key="5">
    <source>
        <dbReference type="ARBA" id="ARBA00022792"/>
    </source>
</evidence>
<evidence type="ECO:0008006" key="12">
    <source>
        <dbReference type="Google" id="ProtNLM"/>
    </source>
</evidence>
<evidence type="ECO:0000256" key="6">
    <source>
        <dbReference type="ARBA" id="ARBA00022982"/>
    </source>
</evidence>
<dbReference type="SUPFAM" id="SSF81524">
    <property type="entry name" value="14 kDa protein of cytochrome bc1 complex (Ubiquinol-cytochrome c reductase)"/>
    <property type="match status" value="1"/>
</dbReference>
<comment type="subcellular location">
    <subcellularLocation>
        <location evidence="1">Mitochondrion inner membrane</location>
        <topology evidence="1">Peripheral membrane protein</topology>
        <orientation evidence="1">Matrix side</orientation>
    </subcellularLocation>
</comment>
<evidence type="ECO:0000256" key="7">
    <source>
        <dbReference type="ARBA" id="ARBA00023128"/>
    </source>
</evidence>
<keyword evidence="7" id="KW-0496">Mitochondrion</keyword>
<evidence type="ECO:0000256" key="8">
    <source>
        <dbReference type="ARBA" id="ARBA00023136"/>
    </source>
</evidence>
<evidence type="ECO:0000256" key="1">
    <source>
        <dbReference type="ARBA" id="ARBA00004443"/>
    </source>
</evidence>
<dbReference type="PANTHER" id="PTHR12022:SF0">
    <property type="entry name" value="CYTOCHROME B-C1 COMPLEX SUBUNIT 7"/>
    <property type="match status" value="1"/>
</dbReference>
<proteinExistence type="inferred from homology"/>
<dbReference type="AlphaFoldDB" id="A0ABD3SD89"/>
<keyword evidence="8" id="KW-0472">Membrane</keyword>